<dbReference type="InterPro" id="IPR055162">
    <property type="entry name" value="RET_CRD"/>
</dbReference>
<gene>
    <name evidence="3" type="ORF">AMK59_317</name>
</gene>
<evidence type="ECO:0000313" key="3">
    <source>
        <dbReference type="EMBL" id="KRT85667.1"/>
    </source>
</evidence>
<dbReference type="EMBL" id="LJIG01001273">
    <property type="protein sequence ID" value="KRT85667.1"/>
    <property type="molecule type" value="Genomic_DNA"/>
</dbReference>
<feature type="non-terminal residue" evidence="3">
    <location>
        <position position="370"/>
    </location>
</feature>
<feature type="domain" description="RET cysteine rich" evidence="2">
    <location>
        <begin position="100"/>
        <end position="212"/>
    </location>
</feature>
<name>A0A0T6BE94_9SCAR</name>
<evidence type="ECO:0000259" key="2">
    <source>
        <dbReference type="Pfam" id="PF22540"/>
    </source>
</evidence>
<dbReference type="Gene3D" id="3.30.200.20">
    <property type="entry name" value="Phosphorylase Kinase, domain 1"/>
    <property type="match status" value="1"/>
</dbReference>
<comment type="caution">
    <text evidence="3">The sequence shown here is derived from an EMBL/GenBank/DDBJ whole genome shotgun (WGS) entry which is preliminary data.</text>
</comment>
<dbReference type="OrthoDB" id="3256376at2759"/>
<evidence type="ECO:0000313" key="4">
    <source>
        <dbReference type="Proteomes" id="UP000051574"/>
    </source>
</evidence>
<feature type="transmembrane region" description="Helical" evidence="1">
    <location>
        <begin position="256"/>
        <end position="279"/>
    </location>
</feature>
<keyword evidence="1" id="KW-0472">Membrane</keyword>
<sequence length="370" mass="40602">TAAPYARVIQPDRRNRDDATSFRIARHKNNKNKALDITKSEGIVYVSNTDGLKEVDLIMLTIEWKRYNTTESDEVHIRIINETVDICSNKSSHAKDWVHCGIIDNESECDRECGLATGGSPNVKRRSMSSRENRCVWISNKSKNSHGYSTCSPDPVTCPDRECDSLEQMEMLICPQDCIVGSIFVSKNAKTGRGIGKGYGVCTCGVTGGCLCSKSKSPTSTPNMTGTIGINITATTPPLTGRHTGNEIATCGTTCMLGIIAGIVFLLGAVGVVVICWRLDRVQKAVRGKFTEDVQDLSAPLSDYVDRAVLPDTLHLNFDMIMRNNHESKLATDPKWEFPRNQLIIEQTLGEGEFGRVLRARAKDIAGQTG</sequence>
<dbReference type="Pfam" id="PF22540">
    <property type="entry name" value="RET_CRD"/>
    <property type="match status" value="1"/>
</dbReference>
<reference evidence="3 4" key="1">
    <citation type="submission" date="2015-09" db="EMBL/GenBank/DDBJ databases">
        <title>Draft genome of the scarab beetle Oryctes borbonicus.</title>
        <authorList>
            <person name="Meyer J.M."/>
            <person name="Markov G.V."/>
            <person name="Baskaran P."/>
            <person name="Herrmann M."/>
            <person name="Sommer R.J."/>
            <person name="Roedelsperger C."/>
        </authorList>
    </citation>
    <scope>NUCLEOTIDE SEQUENCE [LARGE SCALE GENOMIC DNA]</scope>
    <source>
        <strain evidence="3">OB123</strain>
        <tissue evidence="3">Whole animal</tissue>
    </source>
</reference>
<accession>A0A0T6BE94</accession>
<keyword evidence="1" id="KW-1133">Transmembrane helix</keyword>
<feature type="non-terminal residue" evidence="3">
    <location>
        <position position="1"/>
    </location>
</feature>
<dbReference type="Proteomes" id="UP000051574">
    <property type="component" value="Unassembled WGS sequence"/>
</dbReference>
<keyword evidence="1" id="KW-0812">Transmembrane</keyword>
<organism evidence="3 4">
    <name type="scientific">Oryctes borbonicus</name>
    <dbReference type="NCBI Taxonomy" id="1629725"/>
    <lineage>
        <taxon>Eukaryota</taxon>
        <taxon>Metazoa</taxon>
        <taxon>Ecdysozoa</taxon>
        <taxon>Arthropoda</taxon>
        <taxon>Hexapoda</taxon>
        <taxon>Insecta</taxon>
        <taxon>Pterygota</taxon>
        <taxon>Neoptera</taxon>
        <taxon>Endopterygota</taxon>
        <taxon>Coleoptera</taxon>
        <taxon>Polyphaga</taxon>
        <taxon>Scarabaeiformia</taxon>
        <taxon>Scarabaeidae</taxon>
        <taxon>Dynastinae</taxon>
        <taxon>Oryctes</taxon>
    </lineage>
</organism>
<evidence type="ECO:0000256" key="1">
    <source>
        <dbReference type="SAM" id="Phobius"/>
    </source>
</evidence>
<proteinExistence type="predicted"/>
<dbReference type="AlphaFoldDB" id="A0A0T6BE94"/>
<protein>
    <recommendedName>
        <fullName evidence="2">RET cysteine rich domain-containing protein</fullName>
    </recommendedName>
</protein>
<keyword evidence="4" id="KW-1185">Reference proteome</keyword>